<sequence>MRRRRDVSVGVLMSVMMCWAVSDASPTIGTAQTLLGNAEAGRSVFNGKGVCHYCHGVDGYRDKRPKLEVDTAALIARLNPPPSDLRNPKSLRLKTDKARAKLIREGHEGTAMFPDTTMTDRELADTLAYLAVLRREGSRGAQR</sequence>
<dbReference type="GO" id="GO:0046872">
    <property type="term" value="F:metal ion binding"/>
    <property type="evidence" value="ECO:0007669"/>
    <property type="project" value="UniProtKB-KW"/>
</dbReference>
<feature type="signal peptide" evidence="5">
    <location>
        <begin position="1"/>
        <end position="24"/>
    </location>
</feature>
<dbReference type="InterPro" id="IPR036909">
    <property type="entry name" value="Cyt_c-like_dom_sf"/>
</dbReference>
<dbReference type="PATRIC" id="fig|42253.5.peg.3886"/>
<keyword evidence="1 4" id="KW-0349">Heme</keyword>
<feature type="domain" description="Cytochrome c" evidence="6">
    <location>
        <begin position="36"/>
        <end position="134"/>
    </location>
</feature>
<organism evidence="7 8">
    <name type="scientific">Nitrospira moscoviensis</name>
    <dbReference type="NCBI Taxonomy" id="42253"/>
    <lineage>
        <taxon>Bacteria</taxon>
        <taxon>Pseudomonadati</taxon>
        <taxon>Nitrospirota</taxon>
        <taxon>Nitrospiria</taxon>
        <taxon>Nitrospirales</taxon>
        <taxon>Nitrospiraceae</taxon>
        <taxon>Nitrospira</taxon>
    </lineage>
</organism>
<name>A0A0K2GH87_NITMO</name>
<protein>
    <submittedName>
        <fullName evidence="7">Putative Cytochrome c</fullName>
    </submittedName>
</protein>
<dbReference type="SUPFAM" id="SSF46626">
    <property type="entry name" value="Cytochrome c"/>
    <property type="match status" value="1"/>
</dbReference>
<dbReference type="AlphaFoldDB" id="A0A0K2GH87"/>
<proteinExistence type="predicted"/>
<evidence type="ECO:0000259" key="6">
    <source>
        <dbReference type="PROSITE" id="PS51007"/>
    </source>
</evidence>
<evidence type="ECO:0000256" key="1">
    <source>
        <dbReference type="ARBA" id="ARBA00022617"/>
    </source>
</evidence>
<dbReference type="Proteomes" id="UP000069205">
    <property type="component" value="Chromosome"/>
</dbReference>
<dbReference type="EMBL" id="CP011801">
    <property type="protein sequence ID" value="ALA60328.1"/>
    <property type="molecule type" value="Genomic_DNA"/>
</dbReference>
<evidence type="ECO:0000313" key="8">
    <source>
        <dbReference type="Proteomes" id="UP000069205"/>
    </source>
</evidence>
<keyword evidence="2 4" id="KW-0479">Metal-binding</keyword>
<dbReference type="InterPro" id="IPR009056">
    <property type="entry name" value="Cyt_c-like_dom"/>
</dbReference>
<dbReference type="Gene3D" id="1.10.760.10">
    <property type="entry name" value="Cytochrome c-like domain"/>
    <property type="match status" value="1"/>
</dbReference>
<gene>
    <name evidence="7" type="ORF">NITMOv2_3943</name>
</gene>
<reference evidence="7 8" key="1">
    <citation type="journal article" date="2015" name="Proc. Natl. Acad. Sci. U.S.A.">
        <title>Expanded metabolic versatility of ubiquitous nitrite-oxidizing bacteria from the genus Nitrospira.</title>
        <authorList>
            <person name="Koch H."/>
            <person name="Lucker S."/>
            <person name="Albertsen M."/>
            <person name="Kitzinger K."/>
            <person name="Herbold C."/>
            <person name="Spieck E."/>
            <person name="Nielsen P.H."/>
            <person name="Wagner M."/>
            <person name="Daims H."/>
        </authorList>
    </citation>
    <scope>NUCLEOTIDE SEQUENCE [LARGE SCALE GENOMIC DNA]</scope>
    <source>
        <strain evidence="7 8">NSP M-1</strain>
    </source>
</reference>
<evidence type="ECO:0000256" key="3">
    <source>
        <dbReference type="ARBA" id="ARBA00023004"/>
    </source>
</evidence>
<dbReference type="OrthoDB" id="9794760at2"/>
<accession>A0A0K2GH87</accession>
<dbReference type="Pfam" id="PF00034">
    <property type="entry name" value="Cytochrom_C"/>
    <property type="match status" value="1"/>
</dbReference>
<keyword evidence="3 4" id="KW-0408">Iron</keyword>
<keyword evidence="5" id="KW-0732">Signal</keyword>
<dbReference type="GO" id="GO:0020037">
    <property type="term" value="F:heme binding"/>
    <property type="evidence" value="ECO:0007669"/>
    <property type="project" value="InterPro"/>
</dbReference>
<dbReference type="RefSeq" id="WP_145976415.1">
    <property type="nucleotide sequence ID" value="NZ_CP011801.1"/>
</dbReference>
<evidence type="ECO:0000256" key="4">
    <source>
        <dbReference type="PROSITE-ProRule" id="PRU00433"/>
    </source>
</evidence>
<evidence type="ECO:0000256" key="5">
    <source>
        <dbReference type="SAM" id="SignalP"/>
    </source>
</evidence>
<feature type="chain" id="PRO_5005477038" evidence="5">
    <location>
        <begin position="25"/>
        <end position="143"/>
    </location>
</feature>
<dbReference type="KEGG" id="nmv:NITMOv2_3943"/>
<evidence type="ECO:0000256" key="2">
    <source>
        <dbReference type="ARBA" id="ARBA00022723"/>
    </source>
</evidence>
<dbReference type="PROSITE" id="PS51007">
    <property type="entry name" value="CYTC"/>
    <property type="match status" value="1"/>
</dbReference>
<keyword evidence="8" id="KW-1185">Reference proteome</keyword>
<dbReference type="STRING" id="42253.NITMOv2_3943"/>
<dbReference type="GO" id="GO:0009055">
    <property type="term" value="F:electron transfer activity"/>
    <property type="evidence" value="ECO:0007669"/>
    <property type="project" value="InterPro"/>
</dbReference>
<evidence type="ECO:0000313" key="7">
    <source>
        <dbReference type="EMBL" id="ALA60328.1"/>
    </source>
</evidence>